<comment type="caution">
    <text evidence="1">The sequence shown here is derived from an EMBL/GenBank/DDBJ whole genome shotgun (WGS) entry which is preliminary data.</text>
</comment>
<accession>A0A7W9YMF7</accession>
<dbReference type="AlphaFoldDB" id="A0A7W9YMF7"/>
<name>A0A7W9YMF7_9ACTN</name>
<gene>
    <name evidence="1" type="ORF">HNR23_004912</name>
</gene>
<proteinExistence type="predicted"/>
<organism evidence="1 2">
    <name type="scientific">Nocardiopsis mwathae</name>
    <dbReference type="NCBI Taxonomy" id="1472723"/>
    <lineage>
        <taxon>Bacteria</taxon>
        <taxon>Bacillati</taxon>
        <taxon>Actinomycetota</taxon>
        <taxon>Actinomycetes</taxon>
        <taxon>Streptosporangiales</taxon>
        <taxon>Nocardiopsidaceae</taxon>
        <taxon>Nocardiopsis</taxon>
    </lineage>
</organism>
<sequence>MVGEGQALRFFDLDHLPAPISPRVLHYIRQAIDSA</sequence>
<keyword evidence="2" id="KW-1185">Reference proteome</keyword>
<reference evidence="1 2" key="1">
    <citation type="submission" date="2020-08" db="EMBL/GenBank/DDBJ databases">
        <title>Sequencing the genomes of 1000 actinobacteria strains.</title>
        <authorList>
            <person name="Klenk H.-P."/>
        </authorList>
    </citation>
    <scope>NUCLEOTIDE SEQUENCE [LARGE SCALE GENOMIC DNA]</scope>
    <source>
        <strain evidence="1 2">DSM 46659</strain>
    </source>
</reference>
<evidence type="ECO:0000313" key="1">
    <source>
        <dbReference type="EMBL" id="MBB6174852.1"/>
    </source>
</evidence>
<dbReference type="Proteomes" id="UP000546642">
    <property type="component" value="Unassembled WGS sequence"/>
</dbReference>
<dbReference type="EMBL" id="JACHDS010000001">
    <property type="protein sequence ID" value="MBB6174852.1"/>
    <property type="molecule type" value="Genomic_DNA"/>
</dbReference>
<evidence type="ECO:0000313" key="2">
    <source>
        <dbReference type="Proteomes" id="UP000546642"/>
    </source>
</evidence>
<protein>
    <submittedName>
        <fullName evidence="1">Uncharacterized protein</fullName>
    </submittedName>
</protein>